<keyword evidence="2" id="KW-1185">Reference proteome</keyword>
<reference evidence="1 2" key="1">
    <citation type="journal article" date="2020" name="BMC Genomics">
        <title>Intraspecific diversification of the crop wild relative Brassica cretica Lam. using demographic model selection.</title>
        <authorList>
            <person name="Kioukis A."/>
            <person name="Michalopoulou V.A."/>
            <person name="Briers L."/>
            <person name="Pirintsos S."/>
            <person name="Studholme D.J."/>
            <person name="Pavlidis P."/>
            <person name="Sarris P.F."/>
        </authorList>
    </citation>
    <scope>NUCLEOTIDE SEQUENCE [LARGE SCALE GENOMIC DNA]</scope>
    <source>
        <strain evidence="2">cv. PFS-1207/04</strain>
    </source>
</reference>
<comment type="caution">
    <text evidence="1">The sequence shown here is derived from an EMBL/GenBank/DDBJ whole genome shotgun (WGS) entry which is preliminary data.</text>
</comment>
<organism evidence="1 2">
    <name type="scientific">Brassica cretica</name>
    <name type="common">Mustard</name>
    <dbReference type="NCBI Taxonomy" id="69181"/>
    <lineage>
        <taxon>Eukaryota</taxon>
        <taxon>Viridiplantae</taxon>
        <taxon>Streptophyta</taxon>
        <taxon>Embryophyta</taxon>
        <taxon>Tracheophyta</taxon>
        <taxon>Spermatophyta</taxon>
        <taxon>Magnoliopsida</taxon>
        <taxon>eudicotyledons</taxon>
        <taxon>Gunneridae</taxon>
        <taxon>Pentapetalae</taxon>
        <taxon>rosids</taxon>
        <taxon>malvids</taxon>
        <taxon>Brassicales</taxon>
        <taxon>Brassicaceae</taxon>
        <taxon>Brassiceae</taxon>
        <taxon>Brassica</taxon>
    </lineage>
</organism>
<protein>
    <submittedName>
        <fullName evidence="1">Uncharacterized protein</fullName>
    </submittedName>
</protein>
<evidence type="ECO:0000313" key="2">
    <source>
        <dbReference type="Proteomes" id="UP000266723"/>
    </source>
</evidence>
<dbReference type="Proteomes" id="UP000266723">
    <property type="component" value="Unassembled WGS sequence"/>
</dbReference>
<name>A0ABQ7E9X8_BRACR</name>
<sequence length="72" mass="8426">MEDRRAMLELTLFNIPRCWNLHNPPEIYTVTIQAVRSHQRRDPSKRLAPQAFSFPFLLDLLSLPLVLNHSVT</sequence>
<proteinExistence type="predicted"/>
<accession>A0ABQ7E9X8</accession>
<gene>
    <name evidence="1" type="ORF">DY000_02025307</name>
</gene>
<evidence type="ECO:0000313" key="1">
    <source>
        <dbReference type="EMBL" id="KAF3593804.1"/>
    </source>
</evidence>
<dbReference type="EMBL" id="QGKV02000299">
    <property type="protein sequence ID" value="KAF3593804.1"/>
    <property type="molecule type" value="Genomic_DNA"/>
</dbReference>